<evidence type="ECO:0000313" key="2">
    <source>
        <dbReference type="Proteomes" id="UP001239111"/>
    </source>
</evidence>
<keyword evidence="2" id="KW-1185">Reference proteome</keyword>
<dbReference type="EMBL" id="CM056743">
    <property type="protein sequence ID" value="KAJ8673367.1"/>
    <property type="molecule type" value="Genomic_DNA"/>
</dbReference>
<organism evidence="1 2">
    <name type="scientific">Eretmocerus hayati</name>
    <dbReference type="NCBI Taxonomy" id="131215"/>
    <lineage>
        <taxon>Eukaryota</taxon>
        <taxon>Metazoa</taxon>
        <taxon>Ecdysozoa</taxon>
        <taxon>Arthropoda</taxon>
        <taxon>Hexapoda</taxon>
        <taxon>Insecta</taxon>
        <taxon>Pterygota</taxon>
        <taxon>Neoptera</taxon>
        <taxon>Endopterygota</taxon>
        <taxon>Hymenoptera</taxon>
        <taxon>Apocrita</taxon>
        <taxon>Proctotrupomorpha</taxon>
        <taxon>Chalcidoidea</taxon>
        <taxon>Aphelinidae</taxon>
        <taxon>Aphelininae</taxon>
        <taxon>Eretmocerus</taxon>
    </lineage>
</organism>
<accession>A0ACC2NQJ0</accession>
<gene>
    <name evidence="1" type="ORF">QAD02_004629</name>
</gene>
<name>A0ACC2NQJ0_9HYME</name>
<evidence type="ECO:0000313" key="1">
    <source>
        <dbReference type="EMBL" id="KAJ8673367.1"/>
    </source>
</evidence>
<comment type="caution">
    <text evidence="1">The sequence shown here is derived from an EMBL/GenBank/DDBJ whole genome shotgun (WGS) entry which is preliminary data.</text>
</comment>
<reference evidence="1" key="1">
    <citation type="submission" date="2023-04" db="EMBL/GenBank/DDBJ databases">
        <title>A chromosome-level genome assembly of the parasitoid wasp Eretmocerus hayati.</title>
        <authorList>
            <person name="Zhong Y."/>
            <person name="Liu S."/>
            <person name="Liu Y."/>
        </authorList>
    </citation>
    <scope>NUCLEOTIDE SEQUENCE</scope>
    <source>
        <strain evidence="1">ZJU_SS_LIU_2023</strain>
    </source>
</reference>
<dbReference type="Proteomes" id="UP001239111">
    <property type="component" value="Chromosome 3"/>
</dbReference>
<proteinExistence type="predicted"/>
<protein>
    <submittedName>
        <fullName evidence="1">Uncharacterized protein</fullName>
    </submittedName>
</protein>
<sequence length="388" mass="43463">MATSKFRDDSPYLKPKPTPTSEDYLYSKYVSDCECKAGKIEPVIGVAIFGLGRAGTIHMSNVISSARCKLRYVVDDNVSKHADIKKYWRLEEIPILTSKECDQIFKDPKVDAVVVCTPTHTHEGFVTKALACKKAVFCEKPIAEDPESTAKCYEAATKNGKPLFCAFNRRFDPSYENVRIRVRKGEVGHVHNIRITARDSPLPTIEYLKASGGIFHDCMVHDIDMMTWVLGEWPIKVSVMASANIPEIAAIKDYDTVAAVFHFTSGTVGMIDLSRNSSYGYDQRLEVFGPRGMVDAENEQPLHCVKTQYGQTGQRKPPIWYSFASRFRNGYAREFDHFLDVVHGKCAPAVHPKEILTVSKIASACEESARTGRTVDIKWQPSELPPVD</sequence>